<evidence type="ECO:0000313" key="5">
    <source>
        <dbReference type="RefSeq" id="XP_065676686.1"/>
    </source>
</evidence>
<feature type="domain" description="C-Maf-inducing protein PH" evidence="1">
    <location>
        <begin position="30"/>
        <end position="146"/>
    </location>
</feature>
<proteinExistence type="predicted"/>
<evidence type="ECO:0000313" key="3">
    <source>
        <dbReference type="RefSeq" id="XP_065676684.1"/>
    </source>
</evidence>
<dbReference type="Pfam" id="PF23066">
    <property type="entry name" value="PH_21"/>
    <property type="match status" value="1"/>
</dbReference>
<dbReference type="InterPro" id="IPR032675">
    <property type="entry name" value="LRR_dom_sf"/>
</dbReference>
<evidence type="ECO:0000313" key="4">
    <source>
        <dbReference type="RefSeq" id="XP_065676685.1"/>
    </source>
</evidence>
<accession>A0ABM4DQ17</accession>
<sequence length="641" mass="73367">MESQNLLDDLSKEQIPRSACRAYSSCAVTKYSLITEGDINICRLFHHSSIFKNIINAHIIRRWERHRVVLDEYSIRSKTPKGYMGHGVEYANIKDLVMCSVKGHHLIHISIPSSGTLSIQANSAYQQSCWYHSIKWKMMCVKFNKLSPSCPEELIRELQELVIFCLQTPLVDSTIYLFPIIAVSNILMDESVKIKDSHIESFIKIIAPILKITLLPVSICKCFQKVLKLRPKLGIKECLSPIITTLIKQNSDFYKLIHIREIIQEYFFYLYGSTSDSIVEFIENLHTSSYLCPHPRVITNLIAVSLAAIYSLYEEENIQEHYKDTALCCFEAVFSTISKYDDWVLSLSIYLQAIPFPQQIFKEKNFSSLLKKIVWKFATDSRCDVHTLIFPINNKTIGWIHHMAPGGELCEDNGETFCQIIKLFVNCCYKRKPILLSIKNSVKKFIIDMAIQGDVNCIQVLLAMQETSPEEEIYNALQESYEGKKQLKLLLQKKCDYEKLKMNGGPHKLALPSQSTDEDLFQILQTGLYNNIKSLNLAFTKVTSEAAKHIITLPNLIELNLWSTPFGDKGLQLLAENLPNLECLNLCETCVTDAGLQNLAYLEKLRYVNMNSTKLSNNTFELLKSKLTSLRIVDVGYTDVW</sequence>
<dbReference type="PANTHER" id="PTHR25480:SF0">
    <property type="entry name" value="C-MAF-INDUCING PROTEIN"/>
    <property type="match status" value="1"/>
</dbReference>
<evidence type="ECO:0000313" key="2">
    <source>
        <dbReference type="Proteomes" id="UP001652625"/>
    </source>
</evidence>
<dbReference type="InterPro" id="IPR052813">
    <property type="entry name" value="CMIP"/>
</dbReference>
<reference evidence="3 4" key="1">
    <citation type="submission" date="2025-05" db="UniProtKB">
        <authorList>
            <consortium name="RefSeq"/>
        </authorList>
    </citation>
    <scope>IDENTIFICATION</scope>
</reference>
<dbReference type="RefSeq" id="XP_065676685.1">
    <property type="nucleotide sequence ID" value="XM_065820613.1"/>
</dbReference>
<keyword evidence="2" id="KW-1185">Reference proteome</keyword>
<name>A0ABM4DQ17_HYDVU</name>
<dbReference type="RefSeq" id="XP_065676686.1">
    <property type="nucleotide sequence ID" value="XM_065820614.1"/>
</dbReference>
<organism evidence="2 3">
    <name type="scientific">Hydra vulgaris</name>
    <name type="common">Hydra</name>
    <name type="synonym">Hydra attenuata</name>
    <dbReference type="NCBI Taxonomy" id="6087"/>
    <lineage>
        <taxon>Eukaryota</taxon>
        <taxon>Metazoa</taxon>
        <taxon>Cnidaria</taxon>
        <taxon>Hydrozoa</taxon>
        <taxon>Hydroidolina</taxon>
        <taxon>Anthoathecata</taxon>
        <taxon>Aplanulata</taxon>
        <taxon>Hydridae</taxon>
        <taxon>Hydra</taxon>
    </lineage>
</organism>
<dbReference type="Gene3D" id="3.80.10.10">
    <property type="entry name" value="Ribonuclease Inhibitor"/>
    <property type="match status" value="1"/>
</dbReference>
<dbReference type="Proteomes" id="UP001652625">
    <property type="component" value="Chromosome 15"/>
</dbReference>
<protein>
    <submittedName>
        <fullName evidence="3 4">C-Maf-inducing protein-like</fullName>
    </submittedName>
</protein>
<dbReference type="PANTHER" id="PTHR25480">
    <property type="entry name" value="LEUCINE-RICH REPEAT-CONTAINING PROTEIN 73"/>
    <property type="match status" value="1"/>
</dbReference>
<dbReference type="SUPFAM" id="SSF52047">
    <property type="entry name" value="RNI-like"/>
    <property type="match status" value="1"/>
</dbReference>
<dbReference type="RefSeq" id="XP_065676684.1">
    <property type="nucleotide sequence ID" value="XM_065820612.1"/>
</dbReference>
<gene>
    <name evidence="3 4 5" type="primary">LOC136092408</name>
</gene>
<evidence type="ECO:0000259" key="1">
    <source>
        <dbReference type="Pfam" id="PF23066"/>
    </source>
</evidence>
<dbReference type="InterPro" id="IPR056429">
    <property type="entry name" value="PH_CMIP"/>
</dbReference>
<dbReference type="GeneID" id="136092408"/>